<name>A0AAW1HCM7_SAPOF</name>
<dbReference type="EMBL" id="JBDFQZ010000012">
    <property type="protein sequence ID" value="KAK9673822.1"/>
    <property type="molecule type" value="Genomic_DNA"/>
</dbReference>
<gene>
    <name evidence="2" type="ORF">RND81_12G192300</name>
</gene>
<reference evidence="2" key="1">
    <citation type="submission" date="2024-03" db="EMBL/GenBank/DDBJ databases">
        <title>WGS assembly of Saponaria officinalis var. Norfolk2.</title>
        <authorList>
            <person name="Jenkins J."/>
            <person name="Shu S."/>
            <person name="Grimwood J."/>
            <person name="Barry K."/>
            <person name="Goodstein D."/>
            <person name="Schmutz J."/>
            <person name="Leebens-Mack J."/>
            <person name="Osbourn A."/>
        </authorList>
    </citation>
    <scope>NUCLEOTIDE SEQUENCE [LARGE SCALE GENOMIC DNA]</scope>
    <source>
        <strain evidence="2">JIC</strain>
    </source>
</reference>
<feature type="region of interest" description="Disordered" evidence="1">
    <location>
        <begin position="1"/>
        <end position="24"/>
    </location>
</feature>
<organism evidence="2 3">
    <name type="scientific">Saponaria officinalis</name>
    <name type="common">Common soapwort</name>
    <name type="synonym">Lychnis saponaria</name>
    <dbReference type="NCBI Taxonomy" id="3572"/>
    <lineage>
        <taxon>Eukaryota</taxon>
        <taxon>Viridiplantae</taxon>
        <taxon>Streptophyta</taxon>
        <taxon>Embryophyta</taxon>
        <taxon>Tracheophyta</taxon>
        <taxon>Spermatophyta</taxon>
        <taxon>Magnoliopsida</taxon>
        <taxon>eudicotyledons</taxon>
        <taxon>Gunneridae</taxon>
        <taxon>Pentapetalae</taxon>
        <taxon>Caryophyllales</taxon>
        <taxon>Caryophyllaceae</taxon>
        <taxon>Caryophylleae</taxon>
        <taxon>Saponaria</taxon>
    </lineage>
</organism>
<dbReference type="AlphaFoldDB" id="A0AAW1HCM7"/>
<feature type="compositionally biased region" description="Basic and acidic residues" evidence="1">
    <location>
        <begin position="179"/>
        <end position="202"/>
    </location>
</feature>
<dbReference type="InterPro" id="IPR008833">
    <property type="entry name" value="Surf2"/>
</dbReference>
<evidence type="ECO:0008006" key="4">
    <source>
        <dbReference type="Google" id="ProtNLM"/>
    </source>
</evidence>
<dbReference type="PANTHER" id="PTHR47854">
    <property type="entry name" value="SURFEIT LOCUS PROTEIN 2 (SURF2)"/>
    <property type="match status" value="1"/>
</dbReference>
<dbReference type="Pfam" id="PF05477">
    <property type="entry name" value="SURF2"/>
    <property type="match status" value="1"/>
</dbReference>
<evidence type="ECO:0000256" key="1">
    <source>
        <dbReference type="SAM" id="MobiDB-lite"/>
    </source>
</evidence>
<proteinExistence type="predicted"/>
<keyword evidence="3" id="KW-1185">Reference proteome</keyword>
<feature type="compositionally biased region" description="Basic residues" evidence="1">
    <location>
        <begin position="238"/>
        <end position="248"/>
    </location>
</feature>
<evidence type="ECO:0000313" key="3">
    <source>
        <dbReference type="Proteomes" id="UP001443914"/>
    </source>
</evidence>
<dbReference type="Proteomes" id="UP001443914">
    <property type="component" value="Unassembled WGS sequence"/>
</dbReference>
<protein>
    <recommendedName>
        <fullName evidence="4">Surfeit locus protein 2</fullName>
    </recommendedName>
</protein>
<dbReference type="PANTHER" id="PTHR47854:SF1">
    <property type="entry name" value="SURFEIT LOCUS PROTEIN 2 (SURF2)"/>
    <property type="match status" value="1"/>
</dbReference>
<accession>A0AAW1HCM7</accession>
<evidence type="ECO:0000313" key="2">
    <source>
        <dbReference type="EMBL" id="KAK9673822.1"/>
    </source>
</evidence>
<sequence length="248" mass="28374">MEESNTNKSTNEKEGKNLLGEPTFEKLENGRFKCLETSHELPQHAIDSYSLSKRCRIGLIDFSLAHKKPPLNMFKQDPLHSSKLICKLTGDTINKSEEHIWKHINGKRFFNKLEQVEAGIVPGKGDVEDKIVKNEKGKKAKKEKMKKEKERVEIVSEMRDVTADSDSEENEFWMPPVGERWDFDDGRDRWGSDSESSDVHDEIDGEDVEDEEEQNTASELSTRTKRMSIEIGPSSFASRKKKSKTTSP</sequence>
<feature type="region of interest" description="Disordered" evidence="1">
    <location>
        <begin position="158"/>
        <end position="248"/>
    </location>
</feature>
<comment type="caution">
    <text evidence="2">The sequence shown here is derived from an EMBL/GenBank/DDBJ whole genome shotgun (WGS) entry which is preliminary data.</text>
</comment>
<feature type="compositionally biased region" description="Acidic residues" evidence="1">
    <location>
        <begin position="203"/>
        <end position="214"/>
    </location>
</feature>